<evidence type="ECO:0000313" key="2">
    <source>
        <dbReference type="Proteomes" id="UP001597438"/>
    </source>
</evidence>
<reference evidence="2" key="1">
    <citation type="journal article" date="2019" name="Int. J. Syst. Evol. Microbiol.">
        <title>The Global Catalogue of Microorganisms (GCM) 10K type strain sequencing project: providing services to taxonomists for standard genome sequencing and annotation.</title>
        <authorList>
            <consortium name="The Broad Institute Genomics Platform"/>
            <consortium name="The Broad Institute Genome Sequencing Center for Infectious Disease"/>
            <person name="Wu L."/>
            <person name="Ma J."/>
        </authorList>
    </citation>
    <scope>NUCLEOTIDE SEQUENCE [LARGE SCALE GENOMIC DNA]</scope>
    <source>
        <strain evidence="2">KCTC 52925</strain>
    </source>
</reference>
<name>A0ABW5X9Q4_9FLAO</name>
<evidence type="ECO:0000313" key="1">
    <source>
        <dbReference type="EMBL" id="MFD2834103.1"/>
    </source>
</evidence>
<accession>A0ABW5X9Q4</accession>
<dbReference type="EMBL" id="JBHUOJ010000027">
    <property type="protein sequence ID" value="MFD2834103.1"/>
    <property type="molecule type" value="Genomic_DNA"/>
</dbReference>
<dbReference type="RefSeq" id="WP_251740877.1">
    <property type="nucleotide sequence ID" value="NZ_JBHUOJ010000027.1"/>
</dbReference>
<comment type="caution">
    <text evidence="1">The sequence shown here is derived from an EMBL/GenBank/DDBJ whole genome shotgun (WGS) entry which is preliminary data.</text>
</comment>
<keyword evidence="2" id="KW-1185">Reference proteome</keyword>
<proteinExistence type="predicted"/>
<gene>
    <name evidence="1" type="ORF">ACFSYS_12475</name>
</gene>
<protein>
    <submittedName>
        <fullName evidence="1">Uncharacterized protein</fullName>
    </submittedName>
</protein>
<dbReference type="Proteomes" id="UP001597438">
    <property type="component" value="Unassembled WGS sequence"/>
</dbReference>
<organism evidence="1 2">
    <name type="scientific">Christiangramia antarctica</name>
    <dbReference type="NCBI Taxonomy" id="2058158"/>
    <lineage>
        <taxon>Bacteria</taxon>
        <taxon>Pseudomonadati</taxon>
        <taxon>Bacteroidota</taxon>
        <taxon>Flavobacteriia</taxon>
        <taxon>Flavobacteriales</taxon>
        <taxon>Flavobacteriaceae</taxon>
        <taxon>Christiangramia</taxon>
    </lineage>
</organism>
<sequence length="84" mass="9866">MLKQLENILNTEEEIDQIQSVKELVDEVHKKGTFFSLQLKTLELIRRFNKLYAEVFLQGDDSPSKMNQLVIIANTLERELIFLD</sequence>